<dbReference type="InterPro" id="IPR000742">
    <property type="entry name" value="EGF"/>
</dbReference>
<evidence type="ECO:0000313" key="3">
    <source>
        <dbReference type="EMBL" id="KAJ9589947.1"/>
    </source>
</evidence>
<dbReference type="AlphaFoldDB" id="A0AAD8EHN2"/>
<comment type="caution">
    <text evidence="1">Lacks conserved residue(s) required for the propagation of feature annotation.</text>
</comment>
<evidence type="ECO:0000259" key="2">
    <source>
        <dbReference type="PROSITE" id="PS50026"/>
    </source>
</evidence>
<organism evidence="3 4">
    <name type="scientific">Diploptera punctata</name>
    <name type="common">Pacific beetle cockroach</name>
    <dbReference type="NCBI Taxonomy" id="6984"/>
    <lineage>
        <taxon>Eukaryota</taxon>
        <taxon>Metazoa</taxon>
        <taxon>Ecdysozoa</taxon>
        <taxon>Arthropoda</taxon>
        <taxon>Hexapoda</taxon>
        <taxon>Insecta</taxon>
        <taxon>Pterygota</taxon>
        <taxon>Neoptera</taxon>
        <taxon>Polyneoptera</taxon>
        <taxon>Dictyoptera</taxon>
        <taxon>Blattodea</taxon>
        <taxon>Blaberoidea</taxon>
        <taxon>Blaberidae</taxon>
        <taxon>Diplopterinae</taxon>
        <taxon>Diploptera</taxon>
    </lineage>
</organism>
<evidence type="ECO:0000313" key="4">
    <source>
        <dbReference type="Proteomes" id="UP001233999"/>
    </source>
</evidence>
<keyword evidence="4" id="KW-1185">Reference proteome</keyword>
<dbReference type="SUPFAM" id="SSF57196">
    <property type="entry name" value="EGF/Laminin"/>
    <property type="match status" value="1"/>
</dbReference>
<feature type="domain" description="EGF-like" evidence="2">
    <location>
        <begin position="7"/>
        <end position="45"/>
    </location>
</feature>
<evidence type="ECO:0000256" key="1">
    <source>
        <dbReference type="PROSITE-ProRule" id="PRU00076"/>
    </source>
</evidence>
<dbReference type="Proteomes" id="UP001233999">
    <property type="component" value="Unassembled WGS sequence"/>
</dbReference>
<accession>A0AAD8EHN2</accession>
<dbReference type="Gene3D" id="2.10.25.10">
    <property type="entry name" value="Laminin"/>
    <property type="match status" value="1"/>
</dbReference>
<proteinExistence type="predicted"/>
<name>A0AAD8EHN2_DIPPU</name>
<reference evidence="3" key="2">
    <citation type="submission" date="2023-05" db="EMBL/GenBank/DDBJ databases">
        <authorList>
            <person name="Fouks B."/>
        </authorList>
    </citation>
    <scope>NUCLEOTIDE SEQUENCE</scope>
    <source>
        <strain evidence="3">Stay&amp;Tobe</strain>
        <tissue evidence="3">Testes</tissue>
    </source>
</reference>
<dbReference type="SMART" id="SM00181">
    <property type="entry name" value="EGF"/>
    <property type="match status" value="1"/>
</dbReference>
<comment type="caution">
    <text evidence="3">The sequence shown here is derived from an EMBL/GenBank/DDBJ whole genome shotgun (WGS) entry which is preliminary data.</text>
</comment>
<dbReference type="Pfam" id="PF00008">
    <property type="entry name" value="EGF"/>
    <property type="match status" value="1"/>
</dbReference>
<feature type="non-terminal residue" evidence="3">
    <location>
        <position position="1"/>
    </location>
</feature>
<dbReference type="PROSITE" id="PS50026">
    <property type="entry name" value="EGF_3"/>
    <property type="match status" value="1"/>
</dbReference>
<gene>
    <name evidence="3" type="ORF">L9F63_016931</name>
</gene>
<protein>
    <recommendedName>
        <fullName evidence="2">EGF-like domain-containing protein</fullName>
    </recommendedName>
</protein>
<reference evidence="3" key="1">
    <citation type="journal article" date="2023" name="IScience">
        <title>Live-bearing cockroach genome reveals convergent evolutionary mechanisms linked to viviparity in insects and beyond.</title>
        <authorList>
            <person name="Fouks B."/>
            <person name="Harrison M.C."/>
            <person name="Mikhailova A.A."/>
            <person name="Marchal E."/>
            <person name="English S."/>
            <person name="Carruthers M."/>
            <person name="Jennings E.C."/>
            <person name="Chiamaka E.L."/>
            <person name="Frigard R.A."/>
            <person name="Pippel M."/>
            <person name="Attardo G.M."/>
            <person name="Benoit J.B."/>
            <person name="Bornberg-Bauer E."/>
            <person name="Tobe S.S."/>
        </authorList>
    </citation>
    <scope>NUCLEOTIDE SEQUENCE</scope>
    <source>
        <strain evidence="3">Stay&amp;Tobe</strain>
    </source>
</reference>
<dbReference type="CDD" id="cd00054">
    <property type="entry name" value="EGF_CA"/>
    <property type="match status" value="1"/>
</dbReference>
<keyword evidence="1" id="KW-0245">EGF-like domain</keyword>
<dbReference type="EMBL" id="JASPKZ010004581">
    <property type="protein sequence ID" value="KAJ9589947.1"/>
    <property type="molecule type" value="Genomic_DNA"/>
</dbReference>
<sequence length="62" mass="6883">MGIRGNTTDACEDHDPCQHGGICISTDSGPICECRNVDFEGIFCEKDSKTSNLLAVKTYWIW</sequence>